<evidence type="ECO:0000313" key="2">
    <source>
        <dbReference type="EMBL" id="JAE02889.1"/>
    </source>
</evidence>
<dbReference type="EMBL" id="GBRH01195007">
    <property type="protein sequence ID" value="JAE02889.1"/>
    <property type="molecule type" value="Transcribed_RNA"/>
</dbReference>
<reference evidence="2" key="2">
    <citation type="journal article" date="2015" name="Data Brief">
        <title>Shoot transcriptome of the giant reed, Arundo donax.</title>
        <authorList>
            <person name="Barrero R.A."/>
            <person name="Guerrero F.D."/>
            <person name="Moolhuijzen P."/>
            <person name="Goolsby J.A."/>
            <person name="Tidwell J."/>
            <person name="Bellgard S.E."/>
            <person name="Bellgard M.I."/>
        </authorList>
    </citation>
    <scope>NUCLEOTIDE SEQUENCE</scope>
    <source>
        <tissue evidence="2">Shoot tissue taken approximately 20 cm above the soil surface</tissue>
    </source>
</reference>
<organism evidence="2">
    <name type="scientific">Arundo donax</name>
    <name type="common">Giant reed</name>
    <name type="synonym">Donax arundinaceus</name>
    <dbReference type="NCBI Taxonomy" id="35708"/>
    <lineage>
        <taxon>Eukaryota</taxon>
        <taxon>Viridiplantae</taxon>
        <taxon>Streptophyta</taxon>
        <taxon>Embryophyta</taxon>
        <taxon>Tracheophyta</taxon>
        <taxon>Spermatophyta</taxon>
        <taxon>Magnoliopsida</taxon>
        <taxon>Liliopsida</taxon>
        <taxon>Poales</taxon>
        <taxon>Poaceae</taxon>
        <taxon>PACMAD clade</taxon>
        <taxon>Arundinoideae</taxon>
        <taxon>Arundineae</taxon>
        <taxon>Arundo</taxon>
    </lineage>
</organism>
<feature type="compositionally biased region" description="Basic and acidic residues" evidence="1">
    <location>
        <begin position="17"/>
        <end position="27"/>
    </location>
</feature>
<evidence type="ECO:0000256" key="1">
    <source>
        <dbReference type="SAM" id="MobiDB-lite"/>
    </source>
</evidence>
<feature type="region of interest" description="Disordered" evidence="1">
    <location>
        <begin position="1"/>
        <end position="39"/>
    </location>
</feature>
<name>A0A0A9S990_ARUDO</name>
<accession>A0A0A9S990</accession>
<sequence>MRAGPPDAEPPPGGYHGGEDLLRRPEGDECAGSVEFRLR</sequence>
<reference evidence="2" key="1">
    <citation type="submission" date="2014-09" db="EMBL/GenBank/DDBJ databases">
        <authorList>
            <person name="Magalhaes I.L.F."/>
            <person name="Oliveira U."/>
            <person name="Santos F.R."/>
            <person name="Vidigal T.H.D.A."/>
            <person name="Brescovit A.D."/>
            <person name="Santos A.J."/>
        </authorList>
    </citation>
    <scope>NUCLEOTIDE SEQUENCE</scope>
    <source>
        <tissue evidence="2">Shoot tissue taken approximately 20 cm above the soil surface</tissue>
    </source>
</reference>
<proteinExistence type="predicted"/>
<dbReference type="AlphaFoldDB" id="A0A0A9S990"/>
<protein>
    <submittedName>
        <fullName evidence="2">Pdh2</fullName>
    </submittedName>
</protein>